<name>A0ABT6T8K6_9ACTN</name>
<evidence type="ECO:0000256" key="1">
    <source>
        <dbReference type="SAM" id="MobiDB-lite"/>
    </source>
</evidence>
<proteinExistence type="predicted"/>
<comment type="caution">
    <text evidence="2">The sequence shown here is derived from an EMBL/GenBank/DDBJ whole genome shotgun (WGS) entry which is preliminary data.</text>
</comment>
<protein>
    <submittedName>
        <fullName evidence="2">Uncharacterized protein</fullName>
    </submittedName>
</protein>
<dbReference type="Proteomes" id="UP001237105">
    <property type="component" value="Unassembled WGS sequence"/>
</dbReference>
<sequence>MTPAIDERDRIRAAMDRILSGSSVNSNGALTVVALATEAGVPRNALTQRHQDLKNEFYEHVRARGEIPDSEKRLRARVVKLKEQHAEHLKEIEELKNANEILVRALHQAQMENRQLRQQAALQEPRIRALPTQPHPAPSLR</sequence>
<evidence type="ECO:0000313" key="3">
    <source>
        <dbReference type="Proteomes" id="UP001237105"/>
    </source>
</evidence>
<evidence type="ECO:0000313" key="2">
    <source>
        <dbReference type="EMBL" id="MDI3424233.1"/>
    </source>
</evidence>
<dbReference type="RefSeq" id="WP_282540056.1">
    <property type="nucleotide sequence ID" value="NZ_JASCIS010000081.1"/>
</dbReference>
<reference evidence="2 3" key="1">
    <citation type="submission" date="2023-05" db="EMBL/GenBank/DDBJ databases">
        <title>Draft genome sequence of Streptomyces sp. B-S-A12 isolated from a cave soil in Thailand.</title>
        <authorList>
            <person name="Chamroensaksri N."/>
            <person name="Muangham S."/>
        </authorList>
    </citation>
    <scope>NUCLEOTIDE SEQUENCE [LARGE SCALE GENOMIC DNA]</scope>
    <source>
        <strain evidence="2 3">B-S-A12</strain>
    </source>
</reference>
<accession>A0ABT6T8K6</accession>
<gene>
    <name evidence="2" type="ORF">QIT00_37905</name>
</gene>
<feature type="region of interest" description="Disordered" evidence="1">
    <location>
        <begin position="117"/>
        <end position="141"/>
    </location>
</feature>
<dbReference type="EMBL" id="JASCIS010000081">
    <property type="protein sequence ID" value="MDI3424233.1"/>
    <property type="molecule type" value="Genomic_DNA"/>
</dbReference>
<organism evidence="2 3">
    <name type="scientific">Streptomyces luteolus</name>
    <dbReference type="NCBI Taxonomy" id="3043615"/>
    <lineage>
        <taxon>Bacteria</taxon>
        <taxon>Bacillati</taxon>
        <taxon>Actinomycetota</taxon>
        <taxon>Actinomycetes</taxon>
        <taxon>Kitasatosporales</taxon>
        <taxon>Streptomycetaceae</taxon>
        <taxon>Streptomyces</taxon>
    </lineage>
</organism>
<keyword evidence="3" id="KW-1185">Reference proteome</keyword>